<dbReference type="Proteomes" id="UP000479526">
    <property type="component" value="Unassembled WGS sequence"/>
</dbReference>
<accession>A0A7C9J3D5</accession>
<sequence>MGTPKEPFARLIRELAGLLLALVERAPAGESPIVVRERPNANVARPVRRLTRPEGETTTRER</sequence>
<name>A0A7C9J3D5_9ACTN</name>
<protein>
    <submittedName>
        <fullName evidence="1">Uncharacterized protein</fullName>
    </submittedName>
</protein>
<evidence type="ECO:0000313" key="1">
    <source>
        <dbReference type="EMBL" id="NAS23526.1"/>
    </source>
</evidence>
<dbReference type="EMBL" id="WXEW01000005">
    <property type="protein sequence ID" value="NAS23526.1"/>
    <property type="molecule type" value="Genomic_DNA"/>
</dbReference>
<keyword evidence="2" id="KW-1185">Reference proteome</keyword>
<comment type="caution">
    <text evidence="1">The sequence shown here is derived from an EMBL/GenBank/DDBJ whole genome shotgun (WGS) entry which is preliminary data.</text>
</comment>
<organism evidence="1 2">
    <name type="scientific">Herbidospora solisilvae</name>
    <dbReference type="NCBI Taxonomy" id="2696284"/>
    <lineage>
        <taxon>Bacteria</taxon>
        <taxon>Bacillati</taxon>
        <taxon>Actinomycetota</taxon>
        <taxon>Actinomycetes</taxon>
        <taxon>Streptosporangiales</taxon>
        <taxon>Streptosporangiaceae</taxon>
        <taxon>Herbidospora</taxon>
    </lineage>
</organism>
<dbReference type="AlphaFoldDB" id="A0A7C9J3D5"/>
<evidence type="ECO:0000313" key="2">
    <source>
        <dbReference type="Proteomes" id="UP000479526"/>
    </source>
</evidence>
<dbReference type="RefSeq" id="WP_161480804.1">
    <property type="nucleotide sequence ID" value="NZ_WXEW01000005.1"/>
</dbReference>
<reference evidence="1 2" key="1">
    <citation type="submission" date="2020-01" db="EMBL/GenBank/DDBJ databases">
        <title>Herbidospora sp. NEAU-GS84 nov., a novel actinomycete isolated from soil.</title>
        <authorList>
            <person name="Han L."/>
        </authorList>
    </citation>
    <scope>NUCLEOTIDE SEQUENCE [LARGE SCALE GENOMIC DNA]</scope>
    <source>
        <strain evidence="1 2">NEAU-GS84</strain>
    </source>
</reference>
<gene>
    <name evidence="1" type="ORF">GT755_17720</name>
</gene>
<proteinExistence type="predicted"/>